<dbReference type="Proteomes" id="UP000663891">
    <property type="component" value="Unassembled WGS sequence"/>
</dbReference>
<organism evidence="6 7">
    <name type="scientific">Adineta steineri</name>
    <dbReference type="NCBI Taxonomy" id="433720"/>
    <lineage>
        <taxon>Eukaryota</taxon>
        <taxon>Metazoa</taxon>
        <taxon>Spiralia</taxon>
        <taxon>Gnathifera</taxon>
        <taxon>Rotifera</taxon>
        <taxon>Eurotatoria</taxon>
        <taxon>Bdelloidea</taxon>
        <taxon>Adinetida</taxon>
        <taxon>Adinetidae</taxon>
        <taxon>Adineta</taxon>
    </lineage>
</organism>
<comment type="caution">
    <text evidence="6">The sequence shown here is derived from an EMBL/GenBank/DDBJ whole genome shotgun (WGS) entry which is preliminary data.</text>
</comment>
<feature type="repeat" description="TPR" evidence="4">
    <location>
        <begin position="245"/>
        <end position="278"/>
    </location>
</feature>
<keyword evidence="2 4" id="KW-0802">TPR repeat</keyword>
<keyword evidence="1" id="KW-0677">Repeat</keyword>
<dbReference type="PROSITE" id="PS51996">
    <property type="entry name" value="TR_MART"/>
    <property type="match status" value="1"/>
</dbReference>
<dbReference type="SUPFAM" id="SSF101152">
    <property type="entry name" value="Mob1/phocein"/>
    <property type="match status" value="1"/>
</dbReference>
<evidence type="ECO:0000256" key="2">
    <source>
        <dbReference type="ARBA" id="ARBA00022803"/>
    </source>
</evidence>
<feature type="binding site" evidence="3">
    <location>
        <position position="427"/>
    </location>
    <ligand>
        <name>Zn(2+)</name>
        <dbReference type="ChEBI" id="CHEBI:29105"/>
    </ligand>
</feature>
<dbReference type="PANTHER" id="PTHR45641">
    <property type="entry name" value="TETRATRICOPEPTIDE REPEAT PROTEIN (AFU_ORTHOLOGUE AFUA_6G03870)"/>
    <property type="match status" value="1"/>
</dbReference>
<dbReference type="PROSITE" id="PS50005">
    <property type="entry name" value="TPR"/>
    <property type="match status" value="2"/>
</dbReference>
<gene>
    <name evidence="6" type="ORF">VCS650_LOCUS25642</name>
</gene>
<evidence type="ECO:0000313" key="6">
    <source>
        <dbReference type="EMBL" id="CAF1201288.1"/>
    </source>
</evidence>
<dbReference type="PANTHER" id="PTHR45641:SF19">
    <property type="entry name" value="NEPHROCYSTIN-3"/>
    <property type="match status" value="1"/>
</dbReference>
<evidence type="ECO:0000313" key="7">
    <source>
        <dbReference type="Proteomes" id="UP000663891"/>
    </source>
</evidence>
<dbReference type="OrthoDB" id="10262609at2759"/>
<dbReference type="SMART" id="SM00028">
    <property type="entry name" value="TPR"/>
    <property type="match status" value="4"/>
</dbReference>
<accession>A0A814W7M1</accession>
<dbReference type="Gene3D" id="1.25.40.10">
    <property type="entry name" value="Tetratricopeptide repeat domain"/>
    <property type="match status" value="1"/>
</dbReference>
<dbReference type="Pfam" id="PF13374">
    <property type="entry name" value="TPR_10"/>
    <property type="match status" value="1"/>
</dbReference>
<feature type="binding site" evidence="3">
    <location>
        <position position="499"/>
    </location>
    <ligand>
        <name>Zn(2+)</name>
        <dbReference type="ChEBI" id="CHEBI:29105"/>
    </ligand>
</feature>
<feature type="compositionally biased region" description="Low complexity" evidence="5">
    <location>
        <begin position="570"/>
        <end position="583"/>
    </location>
</feature>
<keyword evidence="3" id="KW-0862">Zinc</keyword>
<dbReference type="AlphaFoldDB" id="A0A814W7M1"/>
<dbReference type="InterPro" id="IPR036703">
    <property type="entry name" value="MOB_kinase_act_sf"/>
</dbReference>
<feature type="binding site" evidence="3">
    <location>
        <position position="504"/>
    </location>
    <ligand>
        <name>Zn(2+)</name>
        <dbReference type="ChEBI" id="CHEBI:29105"/>
    </ligand>
</feature>
<protein>
    <submittedName>
        <fullName evidence="6">Uncharacterized protein</fullName>
    </submittedName>
</protein>
<sequence>MGFFIVDLHRQIEQLYKKQYAGATATDTFTVYRGQGLSVGDFEQLLKIKGGLISFNNFLSTSNNRNISLDFAQRATINPDQVGVLFIMKINPALSTAPFASIAGISNFQGEDKVLISMHSVFRIQDIKQMDGNDRLFEVNLTLTADNDPELSSLTDYIRQESFPDSEGRYRLGMVLWKMGQFDKAENIYQVLLDKTTDDNDQTTLHGQLGSIKKDQEKYHEALTLHEKSLDTCQKTLPPNHPSLATSYICLGLVHSKMCNYPKALSYYEKALKIKQQSLPPNHLSLASSYYDIGLVYRKMSNYSKARTFYERAIQIGEQSLPSNHPDLQKWRNNFEDTSIRRNRPGIKAKDWCNWPDESLENMDSLFHIQQYIQQAIRRNPSDIDFILQVPEQQDEGVWKYEHLRQFCLELNDLTVYLQKECLPDTCSQMTATEQWIFLCAAHKNPKECPAIDYTRHTLDGAASLLNSNKYFPSRISIKDTSIAKLGSVCRRIYRIFSHAYYHHRTLYDEFEERTHLCRRFTVFALRYGLIPKDNLIVPINGVNQDVSTIMQQQSSPIKTNSFTSLKNGSSPPSSSSSLESDA</sequence>
<evidence type="ECO:0000256" key="4">
    <source>
        <dbReference type="PROSITE-ProRule" id="PRU00339"/>
    </source>
</evidence>
<dbReference type="Pfam" id="PF03637">
    <property type="entry name" value="Mob1_phocein"/>
    <property type="match status" value="1"/>
</dbReference>
<evidence type="ECO:0000256" key="3">
    <source>
        <dbReference type="PIRSR" id="PIRSR605301-1"/>
    </source>
</evidence>
<dbReference type="SUPFAM" id="SSF56399">
    <property type="entry name" value="ADP-ribosylation"/>
    <property type="match status" value="1"/>
</dbReference>
<dbReference type="InterPro" id="IPR011990">
    <property type="entry name" value="TPR-like_helical_dom_sf"/>
</dbReference>
<dbReference type="SUPFAM" id="SSF48452">
    <property type="entry name" value="TPR-like"/>
    <property type="match status" value="1"/>
</dbReference>
<proteinExistence type="predicted"/>
<dbReference type="InterPro" id="IPR019734">
    <property type="entry name" value="TPR_rpt"/>
</dbReference>
<dbReference type="Pfam" id="PF13424">
    <property type="entry name" value="TPR_12"/>
    <property type="match status" value="1"/>
</dbReference>
<evidence type="ECO:0000256" key="1">
    <source>
        <dbReference type="ARBA" id="ARBA00022737"/>
    </source>
</evidence>
<feature type="repeat" description="TPR" evidence="4">
    <location>
        <begin position="287"/>
        <end position="320"/>
    </location>
</feature>
<dbReference type="EMBL" id="CAJNON010000332">
    <property type="protein sequence ID" value="CAF1201288.1"/>
    <property type="molecule type" value="Genomic_DNA"/>
</dbReference>
<name>A0A814W7M1_9BILA</name>
<reference evidence="6" key="1">
    <citation type="submission" date="2021-02" db="EMBL/GenBank/DDBJ databases">
        <authorList>
            <person name="Nowell W R."/>
        </authorList>
    </citation>
    <scope>NUCLEOTIDE SEQUENCE</scope>
</reference>
<feature type="region of interest" description="Disordered" evidence="5">
    <location>
        <begin position="560"/>
        <end position="583"/>
    </location>
</feature>
<dbReference type="Pfam" id="PF13176">
    <property type="entry name" value="TPR_7"/>
    <property type="match status" value="1"/>
</dbReference>
<dbReference type="PROSITE" id="PS50293">
    <property type="entry name" value="TPR_REGION"/>
    <property type="match status" value="1"/>
</dbReference>
<dbReference type="Gene3D" id="1.20.140.30">
    <property type="entry name" value="MOB kinase activator"/>
    <property type="match status" value="1"/>
</dbReference>
<feature type="binding site" evidence="3">
    <location>
        <position position="422"/>
    </location>
    <ligand>
        <name>Zn(2+)</name>
        <dbReference type="ChEBI" id="CHEBI:29105"/>
    </ligand>
</feature>
<dbReference type="SMART" id="SM01388">
    <property type="entry name" value="Mob1_phocein"/>
    <property type="match status" value="1"/>
</dbReference>
<feature type="compositionally biased region" description="Polar residues" evidence="5">
    <location>
        <begin position="560"/>
        <end position="569"/>
    </location>
</feature>
<evidence type="ECO:0000256" key="5">
    <source>
        <dbReference type="SAM" id="MobiDB-lite"/>
    </source>
</evidence>
<dbReference type="Gene3D" id="3.90.176.10">
    <property type="entry name" value="Toxin ADP-ribosyltransferase, Chain A, domain 1"/>
    <property type="match status" value="1"/>
</dbReference>
<keyword evidence="3" id="KW-0479">Metal-binding</keyword>
<dbReference type="InterPro" id="IPR005301">
    <property type="entry name" value="MOB_kinase_act_fam"/>
</dbReference>